<feature type="chain" id="PRO_5045627257" evidence="1">
    <location>
        <begin position="36"/>
        <end position="201"/>
    </location>
</feature>
<sequence length="201" mass="21046">MNNYWTGKLVMSKASVRGLLVLALTGATLSMGSHAAAQPDPPSADDCPSRFQAAFANSSYAGGASGPGKPGGPAGTGAARKVNEIRGIGCYGRTGATTGRITLKWSTPGKLYTGIMYYQLLDCSTRKYPVTQSLQYPNGSKQNYGSGSANVTLTKGHKYQLRITGNGSFARSVDGAGSIGYFRTIKVGDTPAWMDFSSSCM</sequence>
<organism evidence="2 3">
    <name type="scientific">Kribbella yunnanensis</name>
    <dbReference type="NCBI Taxonomy" id="190194"/>
    <lineage>
        <taxon>Bacteria</taxon>
        <taxon>Bacillati</taxon>
        <taxon>Actinomycetota</taxon>
        <taxon>Actinomycetes</taxon>
        <taxon>Propionibacteriales</taxon>
        <taxon>Kribbellaceae</taxon>
        <taxon>Kribbella</taxon>
    </lineage>
</organism>
<reference evidence="2 3" key="1">
    <citation type="journal article" date="2019" name="Int. J. Syst. Evol. Microbiol.">
        <title>The Global Catalogue of Microorganisms (GCM) 10K type strain sequencing project: providing services to taxonomists for standard genome sequencing and annotation.</title>
        <authorList>
            <consortium name="The Broad Institute Genomics Platform"/>
            <consortium name="The Broad Institute Genome Sequencing Center for Infectious Disease"/>
            <person name="Wu L."/>
            <person name="Ma J."/>
        </authorList>
    </citation>
    <scope>NUCLEOTIDE SEQUENCE [LARGE SCALE GENOMIC DNA]</scope>
    <source>
        <strain evidence="2 3">JCM 14307</strain>
    </source>
</reference>
<name>A0ABN2GEU3_9ACTN</name>
<keyword evidence="1" id="KW-0732">Signal</keyword>
<evidence type="ECO:0000256" key="1">
    <source>
        <dbReference type="SAM" id="SignalP"/>
    </source>
</evidence>
<evidence type="ECO:0000313" key="3">
    <source>
        <dbReference type="Proteomes" id="UP001500280"/>
    </source>
</evidence>
<comment type="caution">
    <text evidence="2">The sequence shown here is derived from an EMBL/GenBank/DDBJ whole genome shotgun (WGS) entry which is preliminary data.</text>
</comment>
<keyword evidence="3" id="KW-1185">Reference proteome</keyword>
<proteinExistence type="predicted"/>
<dbReference type="Proteomes" id="UP001500280">
    <property type="component" value="Unassembled WGS sequence"/>
</dbReference>
<evidence type="ECO:0000313" key="2">
    <source>
        <dbReference type="EMBL" id="GAA1670079.1"/>
    </source>
</evidence>
<feature type="signal peptide" evidence="1">
    <location>
        <begin position="1"/>
        <end position="35"/>
    </location>
</feature>
<gene>
    <name evidence="2" type="ORF">GCM10009745_10680</name>
</gene>
<accession>A0ABN2GEU3</accession>
<protein>
    <submittedName>
        <fullName evidence="2">Uncharacterized protein</fullName>
    </submittedName>
</protein>
<dbReference type="EMBL" id="BAAANF010000003">
    <property type="protein sequence ID" value="GAA1670079.1"/>
    <property type="molecule type" value="Genomic_DNA"/>
</dbReference>